<dbReference type="RefSeq" id="XP_056750641.1">
    <property type="nucleotide sequence ID" value="XM_056898565.1"/>
</dbReference>
<evidence type="ECO:0000256" key="2">
    <source>
        <dbReference type="ARBA" id="ARBA00022603"/>
    </source>
</evidence>
<dbReference type="GeneID" id="81588807"/>
<evidence type="ECO:0000256" key="3">
    <source>
        <dbReference type="ARBA" id="ARBA00022679"/>
    </source>
</evidence>
<dbReference type="GO" id="GO:0008757">
    <property type="term" value="F:S-adenosylmethionine-dependent methyltransferase activity"/>
    <property type="evidence" value="ECO:0007669"/>
    <property type="project" value="InterPro"/>
</dbReference>
<dbReference type="AlphaFoldDB" id="A0AAD6H009"/>
<dbReference type="PROSITE" id="PS51585">
    <property type="entry name" value="SAM_MT_TPMT"/>
    <property type="match status" value="1"/>
</dbReference>
<keyword evidence="1" id="KW-0597">Phosphoprotein</keyword>
<name>A0AAD6H009_9EURO</name>
<comment type="caution">
    <text evidence="5">The sequence shown here is derived from an EMBL/GenBank/DDBJ whole genome shotgun (WGS) entry which is preliminary data.</text>
</comment>
<dbReference type="Pfam" id="PF05724">
    <property type="entry name" value="TPMT"/>
    <property type="match status" value="1"/>
</dbReference>
<sequence>MTESEKPLNQEEISRLLKHFSGEGPPANDRWAALWDAGDFLPWDQGIPNPALVHVMENRQDLIGASAFIHDGKGECRRKRALVPGCGRGYDVLLLSSLGYDAYGLDVSTKAAEEANAWAGEHLADYPVRDQAAGPGKAQFIIGDFFSDEWIARMDLPGKFEIIYDYTFFCALTPDLRSSWARRYWDLLSTHQESVIVCVEFPTQKKLSLGGPPYASPSSVYLAHLSHPGQEIRYDVEGAPLTELELENANGFQRVGHWKAEKSHPMGKGMDWVSVWRRSDK</sequence>
<proteinExistence type="predicted"/>
<dbReference type="InterPro" id="IPR008854">
    <property type="entry name" value="TPMT"/>
</dbReference>
<reference evidence="5" key="1">
    <citation type="journal article" date="2023" name="IMA Fungus">
        <title>Comparative genomic study of the Penicillium genus elucidates a diverse pangenome and 15 lateral gene transfer events.</title>
        <authorList>
            <person name="Petersen C."/>
            <person name="Sorensen T."/>
            <person name="Nielsen M.R."/>
            <person name="Sondergaard T.E."/>
            <person name="Sorensen J.L."/>
            <person name="Fitzpatrick D.A."/>
            <person name="Frisvad J.C."/>
            <person name="Nielsen K.L."/>
        </authorList>
    </citation>
    <scope>NUCLEOTIDE SEQUENCE</scope>
    <source>
        <strain evidence="5">IBT 12815</strain>
    </source>
</reference>
<evidence type="ECO:0000256" key="4">
    <source>
        <dbReference type="ARBA" id="ARBA00022691"/>
    </source>
</evidence>
<reference evidence="5" key="2">
    <citation type="submission" date="2023-01" db="EMBL/GenBank/DDBJ databases">
        <authorList>
            <person name="Petersen C."/>
        </authorList>
    </citation>
    <scope>NUCLEOTIDE SEQUENCE</scope>
    <source>
        <strain evidence="5">IBT 12815</strain>
    </source>
</reference>
<dbReference type="SUPFAM" id="SSF53335">
    <property type="entry name" value="S-adenosyl-L-methionine-dependent methyltransferases"/>
    <property type="match status" value="1"/>
</dbReference>
<dbReference type="GO" id="GO:0032259">
    <property type="term" value="P:methylation"/>
    <property type="evidence" value="ECO:0007669"/>
    <property type="project" value="UniProtKB-KW"/>
</dbReference>
<dbReference type="Gene3D" id="3.40.50.150">
    <property type="entry name" value="Vaccinia Virus protein VP39"/>
    <property type="match status" value="1"/>
</dbReference>
<protein>
    <submittedName>
        <fullName evidence="5">TPMT family</fullName>
    </submittedName>
</protein>
<keyword evidence="4" id="KW-0949">S-adenosyl-L-methionine</keyword>
<keyword evidence="3" id="KW-0808">Transferase</keyword>
<dbReference type="Proteomes" id="UP001213799">
    <property type="component" value="Unassembled WGS sequence"/>
</dbReference>
<evidence type="ECO:0000256" key="1">
    <source>
        <dbReference type="ARBA" id="ARBA00022553"/>
    </source>
</evidence>
<gene>
    <name evidence="5" type="ORF">N7537_007508</name>
</gene>
<organism evidence="5 6">
    <name type="scientific">Penicillium hordei</name>
    <dbReference type="NCBI Taxonomy" id="40994"/>
    <lineage>
        <taxon>Eukaryota</taxon>
        <taxon>Fungi</taxon>
        <taxon>Dikarya</taxon>
        <taxon>Ascomycota</taxon>
        <taxon>Pezizomycotina</taxon>
        <taxon>Eurotiomycetes</taxon>
        <taxon>Eurotiomycetidae</taxon>
        <taxon>Eurotiales</taxon>
        <taxon>Aspergillaceae</taxon>
        <taxon>Penicillium</taxon>
    </lineage>
</organism>
<keyword evidence="6" id="KW-1185">Reference proteome</keyword>
<dbReference type="InterPro" id="IPR029063">
    <property type="entry name" value="SAM-dependent_MTases_sf"/>
</dbReference>
<accession>A0AAD6H009</accession>
<dbReference type="PANTHER" id="PTHR32183:SF6">
    <property type="entry name" value="CYSTEINE SULFINATE DESULFINASE_CYSTEINE DESULFURASE AND RELATED ENZYMES"/>
    <property type="match status" value="1"/>
</dbReference>
<dbReference type="EMBL" id="JAQJAE010000004">
    <property type="protein sequence ID" value="KAJ5597424.1"/>
    <property type="molecule type" value="Genomic_DNA"/>
</dbReference>
<evidence type="ECO:0000313" key="5">
    <source>
        <dbReference type="EMBL" id="KAJ5597424.1"/>
    </source>
</evidence>
<evidence type="ECO:0000313" key="6">
    <source>
        <dbReference type="Proteomes" id="UP001213799"/>
    </source>
</evidence>
<dbReference type="PANTHER" id="PTHR32183">
    <property type="match status" value="1"/>
</dbReference>
<keyword evidence="2" id="KW-0489">Methyltransferase</keyword>
<dbReference type="CDD" id="cd02440">
    <property type="entry name" value="AdoMet_MTases"/>
    <property type="match status" value="1"/>
</dbReference>